<dbReference type="InterPro" id="IPR005122">
    <property type="entry name" value="Uracil-DNA_glycosylase-like"/>
</dbReference>
<dbReference type="SUPFAM" id="SSF52141">
    <property type="entry name" value="Uracil-DNA glycosylase-like"/>
    <property type="match status" value="1"/>
</dbReference>
<dbReference type="RefSeq" id="WP_189459032.1">
    <property type="nucleotide sequence ID" value="NZ_BMYO01000002.1"/>
</dbReference>
<dbReference type="Proteomes" id="UP000604737">
    <property type="component" value="Unassembled WGS sequence"/>
</dbReference>
<dbReference type="CDD" id="cd10032">
    <property type="entry name" value="UDG-F6_HDG"/>
    <property type="match status" value="1"/>
</dbReference>
<feature type="domain" description="Uracil-DNA glycosylase-like" evidence="1">
    <location>
        <begin position="7"/>
        <end position="156"/>
    </location>
</feature>
<dbReference type="SMART" id="SM00986">
    <property type="entry name" value="UDG"/>
    <property type="match status" value="1"/>
</dbReference>
<dbReference type="Pfam" id="PF03167">
    <property type="entry name" value="UDG"/>
    <property type="match status" value="1"/>
</dbReference>
<keyword evidence="3" id="KW-1185">Reference proteome</keyword>
<name>A0ABQ3GWT8_9NEIS</name>
<protein>
    <submittedName>
        <fullName evidence="2">DNA-deoxyinosine glycosylase</fullName>
    </submittedName>
</protein>
<dbReference type="InterPro" id="IPR026353">
    <property type="entry name" value="Hypoxan-DNA_Glyclase"/>
</dbReference>
<gene>
    <name evidence="2" type="ORF">GCM10007350_09740</name>
</gene>
<comment type="caution">
    <text evidence="2">The sequence shown here is derived from an EMBL/GenBank/DDBJ whole genome shotgun (WGS) entry which is preliminary data.</text>
</comment>
<accession>A0ABQ3GWT8</accession>
<proteinExistence type="predicted"/>
<evidence type="ECO:0000313" key="2">
    <source>
        <dbReference type="EMBL" id="GHD59009.1"/>
    </source>
</evidence>
<evidence type="ECO:0000259" key="1">
    <source>
        <dbReference type="SMART" id="SM00986"/>
    </source>
</evidence>
<organism evidence="2 3">
    <name type="scientific">Jeongeupia chitinilytica</name>
    <dbReference type="NCBI Taxonomy" id="1041641"/>
    <lineage>
        <taxon>Bacteria</taxon>
        <taxon>Pseudomonadati</taxon>
        <taxon>Pseudomonadota</taxon>
        <taxon>Betaproteobacteria</taxon>
        <taxon>Neisseriales</taxon>
        <taxon>Chitinibacteraceae</taxon>
        <taxon>Jeongeupia</taxon>
    </lineage>
</organism>
<dbReference type="SMART" id="SM00987">
    <property type="entry name" value="UreE_C"/>
    <property type="match status" value="1"/>
</dbReference>
<sequence length="171" mass="18546">MLKTSLAPVTSPDTRLLILGSLPGDASLAAKAYYAHPRNAFWPIMSALTGRAIDTLPYDDRLVALLTRGIGLWDVVGSARRQGSLDQALREVETNPLTVLIDNLPHLNAVAFNGQTAYRLGHRQLPEGLHCIALPSTSPAHTMPLQAKIDAWMQLRPFLGQQGPTCCQTGQ</sequence>
<dbReference type="EMBL" id="BMYO01000002">
    <property type="protein sequence ID" value="GHD59009.1"/>
    <property type="molecule type" value="Genomic_DNA"/>
</dbReference>
<dbReference type="InterPro" id="IPR036895">
    <property type="entry name" value="Uracil-DNA_glycosylase-like_sf"/>
</dbReference>
<reference evidence="3" key="1">
    <citation type="journal article" date="2019" name="Int. J. Syst. Evol. Microbiol.">
        <title>The Global Catalogue of Microorganisms (GCM) 10K type strain sequencing project: providing services to taxonomists for standard genome sequencing and annotation.</title>
        <authorList>
            <consortium name="The Broad Institute Genomics Platform"/>
            <consortium name="The Broad Institute Genome Sequencing Center for Infectious Disease"/>
            <person name="Wu L."/>
            <person name="Ma J."/>
        </authorList>
    </citation>
    <scope>NUCLEOTIDE SEQUENCE [LARGE SCALE GENOMIC DNA]</scope>
    <source>
        <strain evidence="3">KCTC 23701</strain>
    </source>
</reference>
<evidence type="ECO:0000313" key="3">
    <source>
        <dbReference type="Proteomes" id="UP000604737"/>
    </source>
</evidence>
<dbReference type="Gene3D" id="3.40.470.10">
    <property type="entry name" value="Uracil-DNA glycosylase-like domain"/>
    <property type="match status" value="1"/>
</dbReference>
<dbReference type="NCBIfam" id="TIGR04274">
    <property type="entry name" value="hypoxanDNAglyco"/>
    <property type="match status" value="1"/>
</dbReference>